<keyword evidence="4" id="KW-1185">Reference proteome</keyword>
<evidence type="ECO:0000259" key="2">
    <source>
        <dbReference type="PROSITE" id="PS51053"/>
    </source>
</evidence>
<dbReference type="AlphaFoldDB" id="A0A7J7SDC8"/>
<dbReference type="GO" id="GO:0005634">
    <property type="term" value="C:nucleus"/>
    <property type="evidence" value="ECO:0007669"/>
    <property type="project" value="TreeGrafter"/>
</dbReference>
<feature type="domain" description="SERTA" evidence="2">
    <location>
        <begin position="44"/>
        <end position="91"/>
    </location>
</feature>
<protein>
    <submittedName>
        <fullName evidence="3">SERTA domain containing 1</fullName>
    </submittedName>
</protein>
<evidence type="ECO:0000313" key="4">
    <source>
        <dbReference type="Proteomes" id="UP000527355"/>
    </source>
</evidence>
<sequence length="247" mass="26351">MLSKGLKRKREEEEEEEEEEEKEALAVDTWWLDSDHPAVAQAPPAVASSSLFDLSVLKLHHSLRQSEPDLRHLVLVVNTLRRIQASMVPTAALPPVPSLPAAPGMADSLLASSDAALSASMASLLEDLSHIEGLSQAPQPLAEEGPQGRPIGGAPPSLGSLDLLDPATGCLLDDGLEGLFEDIDTSMYDSELWAPASEGLKPGPEDGSGKEDTPELKETELKDTELDYLMDVLVGTQALERPPGPGR</sequence>
<organism evidence="3 4">
    <name type="scientific">Myotis myotis</name>
    <name type="common">Greater mouse-eared bat</name>
    <name type="synonym">Vespertilio myotis</name>
    <dbReference type="NCBI Taxonomy" id="51298"/>
    <lineage>
        <taxon>Eukaryota</taxon>
        <taxon>Metazoa</taxon>
        <taxon>Chordata</taxon>
        <taxon>Craniata</taxon>
        <taxon>Vertebrata</taxon>
        <taxon>Euteleostomi</taxon>
        <taxon>Mammalia</taxon>
        <taxon>Eutheria</taxon>
        <taxon>Laurasiatheria</taxon>
        <taxon>Chiroptera</taxon>
        <taxon>Yangochiroptera</taxon>
        <taxon>Vespertilionidae</taxon>
        <taxon>Myotis</taxon>
    </lineage>
</organism>
<dbReference type="EMBL" id="JABWUV010000019">
    <property type="protein sequence ID" value="KAF6286358.1"/>
    <property type="molecule type" value="Genomic_DNA"/>
</dbReference>
<feature type="compositionally biased region" description="Basic and acidic residues" evidence="1">
    <location>
        <begin position="203"/>
        <end position="224"/>
    </location>
</feature>
<dbReference type="PANTHER" id="PTHR16277:SF12">
    <property type="entry name" value="SERTA DOMAIN-CONTAINING PROTEIN 1"/>
    <property type="match status" value="1"/>
</dbReference>
<gene>
    <name evidence="3" type="ORF">mMyoMyo1_017306</name>
</gene>
<feature type="region of interest" description="Disordered" evidence="1">
    <location>
        <begin position="195"/>
        <end position="224"/>
    </location>
</feature>
<dbReference type="VEuPathDB" id="HostDB:GeneID_118674556"/>
<feature type="compositionally biased region" description="Acidic residues" evidence="1">
    <location>
        <begin position="12"/>
        <end position="22"/>
    </location>
</feature>
<dbReference type="PANTHER" id="PTHR16277">
    <property type="entry name" value="CELL DIVISION CYCLE ASSOCIATED PROTEIN 4/SERTA DOMAIN-CONTAINING PROTEIN 2"/>
    <property type="match status" value="1"/>
</dbReference>
<name>A0A7J7SDC8_MYOMY</name>
<dbReference type="InterPro" id="IPR009263">
    <property type="entry name" value="SERTA_dom"/>
</dbReference>
<feature type="region of interest" description="Disordered" evidence="1">
    <location>
        <begin position="138"/>
        <end position="160"/>
    </location>
</feature>
<evidence type="ECO:0000256" key="1">
    <source>
        <dbReference type="SAM" id="MobiDB-lite"/>
    </source>
</evidence>
<comment type="caution">
    <text evidence="3">The sequence shown here is derived from an EMBL/GenBank/DDBJ whole genome shotgun (WGS) entry which is preliminary data.</text>
</comment>
<reference evidence="3 4" key="1">
    <citation type="journal article" date="2020" name="Nature">
        <title>Six reference-quality genomes reveal evolution of bat adaptations.</title>
        <authorList>
            <person name="Jebb D."/>
            <person name="Huang Z."/>
            <person name="Pippel M."/>
            <person name="Hughes G.M."/>
            <person name="Lavrichenko K."/>
            <person name="Devanna P."/>
            <person name="Winkler S."/>
            <person name="Jermiin L.S."/>
            <person name="Skirmuntt E.C."/>
            <person name="Katzourakis A."/>
            <person name="Burkitt-Gray L."/>
            <person name="Ray D.A."/>
            <person name="Sullivan K.A.M."/>
            <person name="Roscito J.G."/>
            <person name="Kirilenko B.M."/>
            <person name="Davalos L.M."/>
            <person name="Corthals A.P."/>
            <person name="Power M.L."/>
            <person name="Jones G."/>
            <person name="Ransome R.D."/>
            <person name="Dechmann D.K.N."/>
            <person name="Locatelli A.G."/>
            <person name="Puechmaille S.J."/>
            <person name="Fedrigo O."/>
            <person name="Jarvis E.D."/>
            <person name="Hiller M."/>
            <person name="Vernes S.C."/>
            <person name="Myers E.W."/>
            <person name="Teeling E.C."/>
        </authorList>
    </citation>
    <scope>NUCLEOTIDE SEQUENCE [LARGE SCALE GENOMIC DNA]</scope>
    <source>
        <strain evidence="3">MMyoMyo1</strain>
        <tissue evidence="3">Flight muscle</tissue>
    </source>
</reference>
<dbReference type="Proteomes" id="UP000527355">
    <property type="component" value="Unassembled WGS sequence"/>
</dbReference>
<feature type="region of interest" description="Disordered" evidence="1">
    <location>
        <begin position="1"/>
        <end position="25"/>
    </location>
</feature>
<evidence type="ECO:0000313" key="3">
    <source>
        <dbReference type="EMBL" id="KAF6286358.1"/>
    </source>
</evidence>
<proteinExistence type="predicted"/>
<dbReference type="OrthoDB" id="6083860at2759"/>
<dbReference type="InterPro" id="IPR052262">
    <property type="entry name" value="E2F-SERTA_domain_protein"/>
</dbReference>
<dbReference type="PROSITE" id="PS51053">
    <property type="entry name" value="SERTA"/>
    <property type="match status" value="1"/>
</dbReference>
<accession>A0A7J7SDC8</accession>
<dbReference type="Pfam" id="PF06031">
    <property type="entry name" value="SERTA"/>
    <property type="match status" value="1"/>
</dbReference>